<keyword evidence="1" id="KW-0732">Signal</keyword>
<protein>
    <recommendedName>
        <fullName evidence="4">DUF3251 domain-containing protein</fullName>
    </recommendedName>
</protein>
<feature type="chain" id="PRO_5035276677" description="DUF3251 domain-containing protein" evidence="1">
    <location>
        <begin position="25"/>
        <end position="186"/>
    </location>
</feature>
<evidence type="ECO:0000313" key="2">
    <source>
        <dbReference type="EMBL" id="MTU44302.1"/>
    </source>
</evidence>
<dbReference type="Proteomes" id="UP000462362">
    <property type="component" value="Unassembled WGS sequence"/>
</dbReference>
<dbReference type="Gene3D" id="2.60.40.1620">
    <property type="entry name" value="Lipoprotein YajI-like"/>
    <property type="match status" value="1"/>
</dbReference>
<name>A0A6I3SCD9_9BURK</name>
<organism evidence="2 3">
    <name type="scientific">Parasutterella excrementihominis</name>
    <dbReference type="NCBI Taxonomy" id="487175"/>
    <lineage>
        <taxon>Bacteria</taxon>
        <taxon>Pseudomonadati</taxon>
        <taxon>Pseudomonadota</taxon>
        <taxon>Betaproteobacteria</taxon>
        <taxon>Burkholderiales</taxon>
        <taxon>Sutterellaceae</taxon>
        <taxon>Parasutterella</taxon>
    </lineage>
</organism>
<dbReference type="RefSeq" id="WP_021867752.1">
    <property type="nucleotide sequence ID" value="NZ_CAJUON010000001.1"/>
</dbReference>
<sequence length="186" mass="19671">MIKKTLPFLLAAALGLSASAMVQAAGTAPKSKSVPLSQQVQDLRETVLQLQKQVDYLEMLVPPSTAVLMPDARKLSSIRVNGATFLMSIDKPSGNAKGSDFVLTIVNPQSITYTNVAFDIRVYGKDANGDPNAYTNALLVSRVTPALAPGQTTQFRFAVPGMSPEDFTAAYVASMTFGGIASPATE</sequence>
<reference evidence="2 3" key="1">
    <citation type="journal article" date="2019" name="Nat. Med.">
        <title>A library of human gut bacterial isolates paired with longitudinal multiomics data enables mechanistic microbiome research.</title>
        <authorList>
            <person name="Poyet M."/>
            <person name="Groussin M."/>
            <person name="Gibbons S.M."/>
            <person name="Avila-Pacheco J."/>
            <person name="Jiang X."/>
            <person name="Kearney S.M."/>
            <person name="Perrotta A.R."/>
            <person name="Berdy B."/>
            <person name="Zhao S."/>
            <person name="Lieberman T.D."/>
            <person name="Swanson P.K."/>
            <person name="Smith M."/>
            <person name="Roesemann S."/>
            <person name="Alexander J.E."/>
            <person name="Rich S.A."/>
            <person name="Livny J."/>
            <person name="Vlamakis H."/>
            <person name="Clish C."/>
            <person name="Bullock K."/>
            <person name="Deik A."/>
            <person name="Scott J."/>
            <person name="Pierce K.A."/>
            <person name="Xavier R.J."/>
            <person name="Alm E.J."/>
        </authorList>
    </citation>
    <scope>NUCLEOTIDE SEQUENCE [LARGE SCALE GENOMIC DNA]</scope>
    <source>
        <strain evidence="2 3">BIOML-A2</strain>
    </source>
</reference>
<evidence type="ECO:0000256" key="1">
    <source>
        <dbReference type="SAM" id="SignalP"/>
    </source>
</evidence>
<evidence type="ECO:0000313" key="3">
    <source>
        <dbReference type="Proteomes" id="UP000462362"/>
    </source>
</evidence>
<gene>
    <name evidence="2" type="ORF">GMD42_11960</name>
</gene>
<evidence type="ECO:0008006" key="4">
    <source>
        <dbReference type="Google" id="ProtNLM"/>
    </source>
</evidence>
<accession>A0A6I3SCD9</accession>
<feature type="signal peptide" evidence="1">
    <location>
        <begin position="1"/>
        <end position="24"/>
    </location>
</feature>
<proteinExistence type="predicted"/>
<dbReference type="AlphaFoldDB" id="A0A6I3SCD9"/>
<dbReference type="GeneID" id="43348354"/>
<comment type="caution">
    <text evidence="2">The sequence shown here is derived from an EMBL/GenBank/DDBJ whole genome shotgun (WGS) entry which is preliminary data.</text>
</comment>
<dbReference type="EMBL" id="WNCL01000060">
    <property type="protein sequence ID" value="MTU44302.1"/>
    <property type="molecule type" value="Genomic_DNA"/>
</dbReference>
<dbReference type="InterPro" id="IPR037125">
    <property type="entry name" value="YajI-like_sf"/>
</dbReference>